<evidence type="ECO:0000313" key="1">
    <source>
        <dbReference type="EMBL" id="KAK7425292.1"/>
    </source>
</evidence>
<dbReference type="PANTHER" id="PTHR46411:SF3">
    <property type="entry name" value="AAA+ ATPASE DOMAIN-CONTAINING PROTEIN"/>
    <property type="match status" value="1"/>
</dbReference>
<name>A0ABR1HVT3_9HYPO</name>
<accession>A0ABR1HVT3</accession>
<proteinExistence type="predicted"/>
<dbReference type="EMBL" id="JAZAVK010000084">
    <property type="protein sequence ID" value="KAK7425292.1"/>
    <property type="molecule type" value="Genomic_DNA"/>
</dbReference>
<reference evidence="1 2" key="1">
    <citation type="journal article" date="2025" name="Microbiol. Resour. Announc.">
        <title>Draft genome sequences for Neonectria magnoliae and Neonectria punicea, canker pathogens of Liriodendron tulipifera and Acer saccharum in West Virginia.</title>
        <authorList>
            <person name="Petronek H.M."/>
            <person name="Kasson M.T."/>
            <person name="Metheny A.M."/>
            <person name="Stauder C.M."/>
            <person name="Lovett B."/>
            <person name="Lynch S.C."/>
            <person name="Garnas J.R."/>
            <person name="Kasson L.R."/>
            <person name="Stajich J.E."/>
        </authorList>
    </citation>
    <scope>NUCLEOTIDE SEQUENCE [LARGE SCALE GENOMIC DNA]</scope>
    <source>
        <strain evidence="1 2">NRRL 64651</strain>
    </source>
</reference>
<gene>
    <name evidence="1" type="ORF">QQZ08_008189</name>
</gene>
<sequence length="120" mass="13300">MVIDVADVFLESLNRQSFFLRHPEYYSGVMILTTTRYLSTNPAFESRVDITLGLSELDKATRAQIWRNFLDNDGGNEGLGDNAIVIPATMILSGRQTESAVKTARVLAASAMVPLRIDHI</sequence>
<dbReference type="Proteomes" id="UP001498421">
    <property type="component" value="Unassembled WGS sequence"/>
</dbReference>
<dbReference type="SUPFAM" id="SSF52540">
    <property type="entry name" value="P-loop containing nucleoside triphosphate hydrolases"/>
    <property type="match status" value="1"/>
</dbReference>
<protein>
    <submittedName>
        <fullName evidence="1">Uncharacterized protein</fullName>
    </submittedName>
</protein>
<evidence type="ECO:0000313" key="2">
    <source>
        <dbReference type="Proteomes" id="UP001498421"/>
    </source>
</evidence>
<organism evidence="1 2">
    <name type="scientific">Neonectria magnoliae</name>
    <dbReference type="NCBI Taxonomy" id="2732573"/>
    <lineage>
        <taxon>Eukaryota</taxon>
        <taxon>Fungi</taxon>
        <taxon>Dikarya</taxon>
        <taxon>Ascomycota</taxon>
        <taxon>Pezizomycotina</taxon>
        <taxon>Sordariomycetes</taxon>
        <taxon>Hypocreomycetidae</taxon>
        <taxon>Hypocreales</taxon>
        <taxon>Nectriaceae</taxon>
        <taxon>Neonectria</taxon>
    </lineage>
</organism>
<comment type="caution">
    <text evidence="1">The sequence shown here is derived from an EMBL/GenBank/DDBJ whole genome shotgun (WGS) entry which is preliminary data.</text>
</comment>
<keyword evidence="2" id="KW-1185">Reference proteome</keyword>
<dbReference type="InterPro" id="IPR027417">
    <property type="entry name" value="P-loop_NTPase"/>
</dbReference>
<dbReference type="PANTHER" id="PTHR46411">
    <property type="entry name" value="FAMILY ATPASE, PUTATIVE-RELATED"/>
    <property type="match status" value="1"/>
</dbReference>